<name>A0A1Y2P9K0_9FLAO</name>
<dbReference type="OrthoDB" id="9762792at2"/>
<dbReference type="EMBL" id="LAPZ01000014">
    <property type="protein sequence ID" value="OSY87123.1"/>
    <property type="molecule type" value="Genomic_DNA"/>
</dbReference>
<proteinExistence type="predicted"/>
<gene>
    <name evidence="2" type="ORF">WH52_12705</name>
</gene>
<dbReference type="AlphaFoldDB" id="A0A1Y2P9K0"/>
<dbReference type="Pfam" id="PF12705">
    <property type="entry name" value="PDDEXK_1"/>
    <property type="match status" value="1"/>
</dbReference>
<dbReference type="InterPro" id="IPR011335">
    <property type="entry name" value="Restrct_endonuc-II-like"/>
</dbReference>
<dbReference type="InterPro" id="IPR011604">
    <property type="entry name" value="PDDEXK-like_dom_sf"/>
</dbReference>
<organism evidence="2 3">
    <name type="scientific">Tenacibaculum holothuriorum</name>
    <dbReference type="NCBI Taxonomy" id="1635173"/>
    <lineage>
        <taxon>Bacteria</taxon>
        <taxon>Pseudomonadati</taxon>
        <taxon>Bacteroidota</taxon>
        <taxon>Flavobacteriia</taxon>
        <taxon>Flavobacteriales</taxon>
        <taxon>Flavobacteriaceae</taxon>
        <taxon>Tenacibaculum</taxon>
    </lineage>
</organism>
<accession>A0A1Y2P9K0</accession>
<protein>
    <recommendedName>
        <fullName evidence="1">PD-(D/E)XK endonuclease-like domain-containing protein</fullName>
    </recommendedName>
</protein>
<reference evidence="2 3" key="1">
    <citation type="submission" date="2015-03" db="EMBL/GenBank/DDBJ databases">
        <title>Genome sequence of Tenacibaculum sp. S2-2, isolated from intestinal microbiota of sea cucumber, Apostichopus japonicas.</title>
        <authorList>
            <person name="Shao Z."/>
            <person name="Wang L."/>
            <person name="Li X."/>
        </authorList>
    </citation>
    <scope>NUCLEOTIDE SEQUENCE [LARGE SCALE GENOMIC DNA]</scope>
    <source>
        <strain evidence="2 3">S2-2</strain>
    </source>
</reference>
<dbReference type="STRING" id="1635173.WH52_12705"/>
<dbReference type="RefSeq" id="WP_086031343.1">
    <property type="nucleotide sequence ID" value="NZ_LAPZ01000014.1"/>
</dbReference>
<dbReference type="Gene3D" id="3.90.320.10">
    <property type="match status" value="1"/>
</dbReference>
<keyword evidence="3" id="KW-1185">Reference proteome</keyword>
<feature type="domain" description="PD-(D/E)XK endonuclease-like" evidence="1">
    <location>
        <begin position="641"/>
        <end position="874"/>
    </location>
</feature>
<dbReference type="InParanoid" id="A0A1Y2P9K0"/>
<evidence type="ECO:0000259" key="1">
    <source>
        <dbReference type="Pfam" id="PF12705"/>
    </source>
</evidence>
<dbReference type="InterPro" id="IPR038726">
    <property type="entry name" value="PDDEXK_AddAB-type"/>
</dbReference>
<dbReference type="SUPFAM" id="SSF52540">
    <property type="entry name" value="P-loop containing nucleoside triphosphate hydrolases"/>
    <property type="match status" value="1"/>
</dbReference>
<evidence type="ECO:0000313" key="3">
    <source>
        <dbReference type="Proteomes" id="UP000194221"/>
    </source>
</evidence>
<sequence>MQTFISETIKAIAKTQKSFENVVLVLPSQRARVFVKDALKEEIQQGFLPEIVNIESFVEQVSGVNKIDSVQLLFHFYSIYTSIEENPDSFDVFSSWAITVLQDFNELDQHLVNTKDIFIYLRDIHRLRKWSVKGTFQETELIKDYFSFIEKLNEYYDAFYSFLIEKQVGYQGVLYREAVKKVTDFIDANKNKKYYFIGFNALNKAEEFLFQRMLEAEIADAYWDIDKAFYESNHQAGFFIRKYKTRWKYYQSNEIKTVEGWFSKDKTIQVIGASKNITQLKYAGELLEKQDNFENTALVLADETLLPITLNSLPKKVEAVNITMGYPLKNIPTTNLVLSIFQLFLSQEKLNQKEENNFYYKDVLRLLKDASIYKVLLVNEESLTDSISQKIVKENNTFVNQKFLEECLGKLPTETKEIIVNIFNRITTVSEFIERILSLLFYLKEGANELEKEYLFRFYTTFTQLQNLDKEFGYIKDLKTLNQFFKQLISSENLSFQGEPLKGLQLMGLLETRVLDFENVILTSVNEGILPASNSQNTFIPFDVKLAFELPTYKEKDALFSYHFFRLLQRAKNISILYNTEHDVYGSGEKSRFVTQLQMMKENALEQIVVPKGISSKEELKEIHKNEAVLEKLKELAEKGISPSTLTNYLYNPIAFYKQKVLKIKELEDVEETVAVNTMGTVVHDTLEQLFKPFERKNIVYNDILGMEKEVQDLVTVYFKKHFKNGGITTGKNRLIFEVAKRYVQNYLNHEKKILKDPKNTLRIIATEQKLEADIKVDGIDYPIKIRGIVDRIDELNGTLRIIDYKTGKVEASNLKVTEFDEEIRAYKYHKAIQVMLYSFLYTSSNHIPENTPIQTGIISFKNLKSGFMPVNFSSSRTADNEVTAERIVTFMEEIKSIILEMYNPEVTFKEPLDLPF</sequence>
<dbReference type="SUPFAM" id="SSF52980">
    <property type="entry name" value="Restriction endonuclease-like"/>
    <property type="match status" value="1"/>
</dbReference>
<comment type="caution">
    <text evidence="2">The sequence shown here is derived from an EMBL/GenBank/DDBJ whole genome shotgun (WGS) entry which is preliminary data.</text>
</comment>
<evidence type="ECO:0000313" key="2">
    <source>
        <dbReference type="EMBL" id="OSY87123.1"/>
    </source>
</evidence>
<dbReference type="Proteomes" id="UP000194221">
    <property type="component" value="Unassembled WGS sequence"/>
</dbReference>
<dbReference type="InterPro" id="IPR027417">
    <property type="entry name" value="P-loop_NTPase"/>
</dbReference>